<proteinExistence type="predicted"/>
<protein>
    <submittedName>
        <fullName evidence="1">Uncharacterized protein</fullName>
    </submittedName>
</protein>
<organism evidence="1 2">
    <name type="scientific">Gossypium australe</name>
    <dbReference type="NCBI Taxonomy" id="47621"/>
    <lineage>
        <taxon>Eukaryota</taxon>
        <taxon>Viridiplantae</taxon>
        <taxon>Streptophyta</taxon>
        <taxon>Embryophyta</taxon>
        <taxon>Tracheophyta</taxon>
        <taxon>Spermatophyta</taxon>
        <taxon>Magnoliopsida</taxon>
        <taxon>eudicotyledons</taxon>
        <taxon>Gunneridae</taxon>
        <taxon>Pentapetalae</taxon>
        <taxon>rosids</taxon>
        <taxon>malvids</taxon>
        <taxon>Malvales</taxon>
        <taxon>Malvaceae</taxon>
        <taxon>Malvoideae</taxon>
        <taxon>Gossypium</taxon>
    </lineage>
</organism>
<sequence>MLRRCRSDPAHVISPIEIEIQPDMRFCGNVTGLKKLHGSPRKLLENNTLTSFLYDNMNV</sequence>
<dbReference type="EMBL" id="SMMG02000006">
    <property type="protein sequence ID" value="KAA3470599.1"/>
    <property type="molecule type" value="Genomic_DNA"/>
</dbReference>
<keyword evidence="2" id="KW-1185">Reference proteome</keyword>
<comment type="caution">
    <text evidence="1">The sequence shown here is derived from an EMBL/GenBank/DDBJ whole genome shotgun (WGS) entry which is preliminary data.</text>
</comment>
<dbReference type="AlphaFoldDB" id="A0A5B6VMS8"/>
<gene>
    <name evidence="1" type="ORF">EPI10_016293</name>
</gene>
<dbReference type="OrthoDB" id="10057618at2759"/>
<accession>A0A5B6VMS8</accession>
<evidence type="ECO:0000313" key="2">
    <source>
        <dbReference type="Proteomes" id="UP000325315"/>
    </source>
</evidence>
<evidence type="ECO:0000313" key="1">
    <source>
        <dbReference type="EMBL" id="KAA3470599.1"/>
    </source>
</evidence>
<name>A0A5B6VMS8_9ROSI</name>
<reference evidence="2" key="1">
    <citation type="journal article" date="2019" name="Plant Biotechnol. J.">
        <title>Genome sequencing of the Australian wild diploid species Gossypium australe highlights disease resistance and delayed gland morphogenesis.</title>
        <authorList>
            <person name="Cai Y."/>
            <person name="Cai X."/>
            <person name="Wang Q."/>
            <person name="Wang P."/>
            <person name="Zhang Y."/>
            <person name="Cai C."/>
            <person name="Xu Y."/>
            <person name="Wang K."/>
            <person name="Zhou Z."/>
            <person name="Wang C."/>
            <person name="Geng S."/>
            <person name="Li B."/>
            <person name="Dong Q."/>
            <person name="Hou Y."/>
            <person name="Wang H."/>
            <person name="Ai P."/>
            <person name="Liu Z."/>
            <person name="Yi F."/>
            <person name="Sun M."/>
            <person name="An G."/>
            <person name="Cheng J."/>
            <person name="Zhang Y."/>
            <person name="Shi Q."/>
            <person name="Xie Y."/>
            <person name="Shi X."/>
            <person name="Chang Y."/>
            <person name="Huang F."/>
            <person name="Chen Y."/>
            <person name="Hong S."/>
            <person name="Mi L."/>
            <person name="Sun Q."/>
            <person name="Zhang L."/>
            <person name="Zhou B."/>
            <person name="Peng R."/>
            <person name="Zhang X."/>
            <person name="Liu F."/>
        </authorList>
    </citation>
    <scope>NUCLEOTIDE SEQUENCE [LARGE SCALE GENOMIC DNA]</scope>
    <source>
        <strain evidence="2">cv. PA1801</strain>
    </source>
</reference>
<dbReference type="Proteomes" id="UP000325315">
    <property type="component" value="Unassembled WGS sequence"/>
</dbReference>